<evidence type="ECO:0000313" key="1">
    <source>
        <dbReference type="EMBL" id="KAF9591154.1"/>
    </source>
</evidence>
<keyword evidence="2" id="KW-1185">Reference proteome</keyword>
<organism evidence="1 2">
    <name type="scientific">Coptis chinensis</name>
    <dbReference type="NCBI Taxonomy" id="261450"/>
    <lineage>
        <taxon>Eukaryota</taxon>
        <taxon>Viridiplantae</taxon>
        <taxon>Streptophyta</taxon>
        <taxon>Embryophyta</taxon>
        <taxon>Tracheophyta</taxon>
        <taxon>Spermatophyta</taxon>
        <taxon>Magnoliopsida</taxon>
        <taxon>Ranunculales</taxon>
        <taxon>Ranunculaceae</taxon>
        <taxon>Coptidoideae</taxon>
        <taxon>Coptis</taxon>
    </lineage>
</organism>
<dbReference type="EMBL" id="JADFTS010000008">
    <property type="protein sequence ID" value="KAF9591154.1"/>
    <property type="molecule type" value="Genomic_DNA"/>
</dbReference>
<sequence length="115" mass="12942">MGVNGCVKFGSHIRNLDYGLGHTLHLKWRPELRHWRLEGSLRCSISLIQLGYYRAPSHPQNKKEILLSAGYKNTNHLGYEPSGNSLSLGTKSHLDLCEIGSQRGHQRNPTIPTNL</sequence>
<reference evidence="1 2" key="1">
    <citation type="submission" date="2020-10" db="EMBL/GenBank/DDBJ databases">
        <title>The Coptis chinensis genome and diversification of protoberbering-type alkaloids.</title>
        <authorList>
            <person name="Wang B."/>
            <person name="Shu S."/>
            <person name="Song C."/>
            <person name="Liu Y."/>
        </authorList>
    </citation>
    <scope>NUCLEOTIDE SEQUENCE [LARGE SCALE GENOMIC DNA]</scope>
    <source>
        <strain evidence="1">HL-2020</strain>
        <tissue evidence="1">Leaf</tissue>
    </source>
</reference>
<accession>A0A835H2P4</accession>
<comment type="caution">
    <text evidence="1">The sequence shown here is derived from an EMBL/GenBank/DDBJ whole genome shotgun (WGS) entry which is preliminary data.</text>
</comment>
<protein>
    <submittedName>
        <fullName evidence="1">Uncharacterized protein</fullName>
    </submittedName>
</protein>
<proteinExistence type="predicted"/>
<dbReference type="Proteomes" id="UP000631114">
    <property type="component" value="Unassembled WGS sequence"/>
</dbReference>
<evidence type="ECO:0000313" key="2">
    <source>
        <dbReference type="Proteomes" id="UP000631114"/>
    </source>
</evidence>
<dbReference type="AlphaFoldDB" id="A0A835H2P4"/>
<gene>
    <name evidence="1" type="ORF">IFM89_002109</name>
</gene>
<name>A0A835H2P4_9MAGN</name>